<sequence>PTANARYHLRRRSTAQSRGSGNGRDGDLMRRTRETTVRTVILGAGIHNTNINAIDNVDTDINMVDDVDTDMVDDVNTGVETTDINVVDDVEITMEKLRWRNYDG</sequence>
<name>A0A9N9N5P0_9GLOM</name>
<dbReference type="Proteomes" id="UP000789831">
    <property type="component" value="Unassembled WGS sequence"/>
</dbReference>
<organism evidence="2 3">
    <name type="scientific">Ambispora gerdemannii</name>
    <dbReference type="NCBI Taxonomy" id="144530"/>
    <lineage>
        <taxon>Eukaryota</taxon>
        <taxon>Fungi</taxon>
        <taxon>Fungi incertae sedis</taxon>
        <taxon>Mucoromycota</taxon>
        <taxon>Glomeromycotina</taxon>
        <taxon>Glomeromycetes</taxon>
        <taxon>Archaeosporales</taxon>
        <taxon>Ambisporaceae</taxon>
        <taxon>Ambispora</taxon>
    </lineage>
</organism>
<feature type="non-terminal residue" evidence="2">
    <location>
        <position position="1"/>
    </location>
</feature>
<reference evidence="2" key="1">
    <citation type="submission" date="2021-06" db="EMBL/GenBank/DDBJ databases">
        <authorList>
            <person name="Kallberg Y."/>
            <person name="Tangrot J."/>
            <person name="Rosling A."/>
        </authorList>
    </citation>
    <scope>NUCLEOTIDE SEQUENCE</scope>
    <source>
        <strain evidence="2">MT106</strain>
    </source>
</reference>
<dbReference type="EMBL" id="CAJVPL010018697">
    <property type="protein sequence ID" value="CAG8702751.1"/>
    <property type="molecule type" value="Genomic_DNA"/>
</dbReference>
<dbReference type="AlphaFoldDB" id="A0A9N9N5P0"/>
<evidence type="ECO:0000313" key="2">
    <source>
        <dbReference type="EMBL" id="CAG8702751.1"/>
    </source>
</evidence>
<feature type="region of interest" description="Disordered" evidence="1">
    <location>
        <begin position="1"/>
        <end position="31"/>
    </location>
</feature>
<accession>A0A9N9N5P0</accession>
<evidence type="ECO:0000256" key="1">
    <source>
        <dbReference type="SAM" id="MobiDB-lite"/>
    </source>
</evidence>
<proteinExistence type="predicted"/>
<comment type="caution">
    <text evidence="2">The sequence shown here is derived from an EMBL/GenBank/DDBJ whole genome shotgun (WGS) entry which is preliminary data.</text>
</comment>
<protein>
    <submittedName>
        <fullName evidence="2">1286_t:CDS:1</fullName>
    </submittedName>
</protein>
<gene>
    <name evidence="2" type="ORF">AGERDE_LOCUS13591</name>
</gene>
<keyword evidence="3" id="KW-1185">Reference proteome</keyword>
<evidence type="ECO:0000313" key="3">
    <source>
        <dbReference type="Proteomes" id="UP000789831"/>
    </source>
</evidence>